<keyword evidence="3" id="KW-1185">Reference proteome</keyword>
<evidence type="ECO:0000256" key="1">
    <source>
        <dbReference type="SAM" id="MobiDB-lite"/>
    </source>
</evidence>
<organism evidence="2 3">
    <name type="scientific">Helicostylum pulchrum</name>
    <dbReference type="NCBI Taxonomy" id="562976"/>
    <lineage>
        <taxon>Eukaryota</taxon>
        <taxon>Fungi</taxon>
        <taxon>Fungi incertae sedis</taxon>
        <taxon>Mucoromycota</taxon>
        <taxon>Mucoromycotina</taxon>
        <taxon>Mucoromycetes</taxon>
        <taxon>Mucorales</taxon>
        <taxon>Mucorineae</taxon>
        <taxon>Mucoraceae</taxon>
        <taxon>Helicostylum</taxon>
    </lineage>
</organism>
<evidence type="ECO:0000313" key="2">
    <source>
        <dbReference type="EMBL" id="GAA5805868.1"/>
    </source>
</evidence>
<protein>
    <submittedName>
        <fullName evidence="2">Uncharacterized protein</fullName>
    </submittedName>
</protein>
<name>A0ABP9YH05_9FUNG</name>
<proteinExistence type="predicted"/>
<dbReference type="EMBL" id="BAABUJ010000052">
    <property type="protein sequence ID" value="GAA5805868.1"/>
    <property type="molecule type" value="Genomic_DNA"/>
</dbReference>
<dbReference type="Proteomes" id="UP001476247">
    <property type="component" value="Unassembled WGS sequence"/>
</dbReference>
<sequence length="676" mass="77097">MTVRVVPISLFSDDTSGNTTKKWNGYDSWIMTPAALPLKDRNMYENQFFLCTHHNLNAMDTASRLVKDLKSLEDGMVMYDLEYDKEVLVYAPVLFMTGDNVRHSEICCSKGSRSTCPCRKCFWQLDPPQPKNRPVTPVRTRLQDYVAAPRFKMYSVMYAIDELPKLPAPGVTLRNRGRGVGRNPNESTPGQEDAWDKLGYKKTGGEVFLQLKAFDPTKDTPVEMLHLIMGEKVTNKKYVSAGIALAFADFKKDHPSIVFSLKDSNIKGYSDSLSAACVVLATTYLNHIVENFKRRVLYYLSLKLSMIYPDMAKGLLYKLAEDYCWEIITNGNPEWPIKQFDLVSICKTAEVSTLCDELREKLPLPPTIGILASAPSKFVPTLSFIIAEIEKLAASCNDPKKMPRSFPLMPTPSLHWRYVHINAKTLSSLTKTKSDGTYQGNVNAFYSIFDFQKFGYRSVEEVIAGENKFTCFILSDGFGICFGFARKAKDVQEVSLELEDFRDEEVRRYFQPCAVDPGRKQVFTSIIHHEEGQQEVRRCSSKERTCYTGSKRRANHIDKLKARNGIKSIETDFPSPKTVNNEKWNTYVAYALKYAPELFSFYNERSAAFRFHDYQGRQRANAEMANILLNAYLVRCGVVTEDPLFSVARNRSKNTVSSFLEDLDIYQVKYLRKALF</sequence>
<accession>A0ABP9YH05</accession>
<comment type="caution">
    <text evidence="2">The sequence shown here is derived from an EMBL/GenBank/DDBJ whole genome shotgun (WGS) entry which is preliminary data.</text>
</comment>
<evidence type="ECO:0000313" key="3">
    <source>
        <dbReference type="Proteomes" id="UP001476247"/>
    </source>
</evidence>
<feature type="region of interest" description="Disordered" evidence="1">
    <location>
        <begin position="174"/>
        <end position="195"/>
    </location>
</feature>
<gene>
    <name evidence="2" type="ORF">HPULCUR_011394</name>
</gene>
<reference evidence="2 3" key="1">
    <citation type="submission" date="2024-04" db="EMBL/GenBank/DDBJ databases">
        <title>genome sequences of Mucor flavus KT1a and Helicostylum pulchrum KT1b strains isolation_sourced from the surface of a dry-aged beef.</title>
        <authorList>
            <person name="Toyotome T."/>
            <person name="Hosono M."/>
            <person name="Torimaru M."/>
            <person name="Fukuda K."/>
            <person name="Mikami N."/>
        </authorList>
    </citation>
    <scope>NUCLEOTIDE SEQUENCE [LARGE SCALE GENOMIC DNA]</scope>
    <source>
        <strain evidence="2 3">KT1b</strain>
    </source>
</reference>